<evidence type="ECO:0000256" key="8">
    <source>
        <dbReference type="ARBA" id="ARBA00022881"/>
    </source>
</evidence>
<dbReference type="Gene3D" id="3.40.50.300">
    <property type="entry name" value="P-loop containing nucleotide triphosphate hydrolases"/>
    <property type="match status" value="1"/>
</dbReference>
<dbReference type="SUPFAM" id="SSF52540">
    <property type="entry name" value="P-loop containing nucleoside triphosphate hydrolases"/>
    <property type="match status" value="1"/>
</dbReference>
<keyword evidence="9" id="KW-0238">DNA-binding</keyword>
<accession>A0A1J5QVC1</accession>
<keyword evidence="5" id="KW-0227">DNA damage</keyword>
<protein>
    <submittedName>
        <fullName evidence="11">UvrABC system protein A</fullName>
    </submittedName>
</protein>
<evidence type="ECO:0000256" key="10">
    <source>
        <dbReference type="ARBA" id="ARBA00023204"/>
    </source>
</evidence>
<name>A0A1J5QVC1_9ZZZZ</name>
<dbReference type="InterPro" id="IPR027417">
    <property type="entry name" value="P-loop_NTPase"/>
</dbReference>
<dbReference type="PANTHER" id="PTHR43152:SF3">
    <property type="entry name" value="UVRABC SYSTEM PROTEIN A"/>
    <property type="match status" value="1"/>
</dbReference>
<evidence type="ECO:0000256" key="3">
    <source>
        <dbReference type="ARBA" id="ARBA00022737"/>
    </source>
</evidence>
<evidence type="ECO:0000256" key="9">
    <source>
        <dbReference type="ARBA" id="ARBA00023125"/>
    </source>
</evidence>
<comment type="subcellular location">
    <subcellularLocation>
        <location evidence="1">Cytoplasm</location>
    </subcellularLocation>
</comment>
<gene>
    <name evidence="11" type="primary">uvrA_16</name>
    <name evidence="11" type="ORF">GALL_384230</name>
</gene>
<dbReference type="GO" id="GO:0004518">
    <property type="term" value="F:nuclease activity"/>
    <property type="evidence" value="ECO:0007669"/>
    <property type="project" value="UniProtKB-KW"/>
</dbReference>
<evidence type="ECO:0000256" key="4">
    <source>
        <dbReference type="ARBA" id="ARBA00022741"/>
    </source>
</evidence>
<dbReference type="AlphaFoldDB" id="A0A1J5QVC1"/>
<dbReference type="PROSITE" id="PS00211">
    <property type="entry name" value="ABC_TRANSPORTER_1"/>
    <property type="match status" value="1"/>
</dbReference>
<dbReference type="PANTHER" id="PTHR43152">
    <property type="entry name" value="UVRABC SYSTEM PROTEIN A"/>
    <property type="match status" value="1"/>
</dbReference>
<dbReference type="GO" id="GO:0003677">
    <property type="term" value="F:DNA binding"/>
    <property type="evidence" value="ECO:0007669"/>
    <property type="project" value="UniProtKB-KW"/>
</dbReference>
<evidence type="ECO:0000256" key="2">
    <source>
        <dbReference type="ARBA" id="ARBA00022490"/>
    </source>
</evidence>
<dbReference type="GO" id="GO:0005737">
    <property type="term" value="C:cytoplasm"/>
    <property type="evidence" value="ECO:0007669"/>
    <property type="project" value="UniProtKB-SubCell"/>
</dbReference>
<dbReference type="GO" id="GO:0016887">
    <property type="term" value="F:ATP hydrolysis activity"/>
    <property type="evidence" value="ECO:0007669"/>
    <property type="project" value="InterPro"/>
</dbReference>
<comment type="caution">
    <text evidence="11">The sequence shown here is derived from an EMBL/GenBank/DDBJ whole genome shotgun (WGS) entry which is preliminary data.</text>
</comment>
<evidence type="ECO:0000256" key="7">
    <source>
        <dbReference type="ARBA" id="ARBA00022840"/>
    </source>
</evidence>
<sequence>MHGAHLHNLRAVDVRFPLARLSVITGVSGSGKSSLARGVLYASSRALLAGEGAPVGCRALLGLGAVERVLEVDQTPIGKTPRSCPATYVGIWDDIRRLFADATEARMRGFAAGRFSFNTGPGRCPTCEGQGAVRVEMNFLPDVIQPCDDCAGLRFNPETLQVKLRGQSAGDVLNMSVDAALAFFSAHPRITRALQLLQDVGLGYLRLGQPSPQLSGGEAQRLKLVTELATAAARPTLYVLDEPTVGLHMADVEKLILVLLRLADAGHTVVVVEHNLDVMASADWIVDLGPEGGTEGGRLVHQGPPMDYAAERGAAGHTARALGAFLRERSRANQPTGA</sequence>
<evidence type="ECO:0000256" key="1">
    <source>
        <dbReference type="ARBA" id="ARBA00004496"/>
    </source>
</evidence>
<dbReference type="GO" id="GO:0005524">
    <property type="term" value="F:ATP binding"/>
    <property type="evidence" value="ECO:0007669"/>
    <property type="project" value="UniProtKB-KW"/>
</dbReference>
<proteinExistence type="predicted"/>
<dbReference type="EMBL" id="MLJW01001152">
    <property type="protein sequence ID" value="OIQ79837.1"/>
    <property type="molecule type" value="Genomic_DNA"/>
</dbReference>
<dbReference type="Gene3D" id="1.20.1580.10">
    <property type="entry name" value="ABC transporter ATPase like domain"/>
    <property type="match status" value="1"/>
</dbReference>
<reference evidence="11" key="1">
    <citation type="submission" date="2016-10" db="EMBL/GenBank/DDBJ databases">
        <title>Sequence of Gallionella enrichment culture.</title>
        <authorList>
            <person name="Poehlein A."/>
            <person name="Muehling M."/>
            <person name="Daniel R."/>
        </authorList>
    </citation>
    <scope>NUCLEOTIDE SEQUENCE</scope>
</reference>
<evidence type="ECO:0000256" key="6">
    <source>
        <dbReference type="ARBA" id="ARBA00022769"/>
    </source>
</evidence>
<evidence type="ECO:0000256" key="5">
    <source>
        <dbReference type="ARBA" id="ARBA00022763"/>
    </source>
</evidence>
<keyword evidence="3" id="KW-0677">Repeat</keyword>
<keyword evidence="7" id="KW-0067">ATP-binding</keyword>
<organism evidence="11">
    <name type="scientific">mine drainage metagenome</name>
    <dbReference type="NCBI Taxonomy" id="410659"/>
    <lineage>
        <taxon>unclassified sequences</taxon>
        <taxon>metagenomes</taxon>
        <taxon>ecological metagenomes</taxon>
    </lineage>
</organism>
<keyword evidence="10" id="KW-0234">DNA repair</keyword>
<keyword evidence="4" id="KW-0547">Nucleotide-binding</keyword>
<evidence type="ECO:0000313" key="11">
    <source>
        <dbReference type="EMBL" id="OIQ79837.1"/>
    </source>
</evidence>
<keyword evidence="8" id="KW-0267">Excision nuclease</keyword>
<dbReference type="GO" id="GO:0006281">
    <property type="term" value="P:DNA repair"/>
    <property type="evidence" value="ECO:0007669"/>
    <property type="project" value="UniProtKB-KW"/>
</dbReference>
<keyword evidence="2" id="KW-0963">Cytoplasm</keyword>
<keyword evidence="6" id="KW-0228">DNA excision</keyword>
<dbReference type="InterPro" id="IPR017871">
    <property type="entry name" value="ABC_transporter-like_CS"/>
</dbReference>